<proteinExistence type="predicted"/>
<feature type="non-terminal residue" evidence="1">
    <location>
        <position position="1"/>
    </location>
</feature>
<name>A0A939HRF8_9PROT</name>
<organism evidence="1 2">
    <name type="scientific">Acetobacter garciniae</name>
    <dbReference type="NCBI Taxonomy" id="2817435"/>
    <lineage>
        <taxon>Bacteria</taxon>
        <taxon>Pseudomonadati</taxon>
        <taxon>Pseudomonadota</taxon>
        <taxon>Alphaproteobacteria</taxon>
        <taxon>Acetobacterales</taxon>
        <taxon>Acetobacteraceae</taxon>
        <taxon>Acetobacter</taxon>
    </lineage>
</organism>
<comment type="caution">
    <text evidence="1">The sequence shown here is derived from an EMBL/GenBank/DDBJ whole genome shotgun (WGS) entry which is preliminary data.</text>
</comment>
<dbReference type="AlphaFoldDB" id="A0A939HRF8"/>
<reference evidence="1" key="1">
    <citation type="submission" date="2021-03" db="EMBL/GenBank/DDBJ databases">
        <title>The complete genome sequence of Acetobacter sp. TBRC 12339.</title>
        <authorList>
            <person name="Charoenyingcharoen P."/>
            <person name="Yukphan P."/>
        </authorList>
    </citation>
    <scope>NUCLEOTIDE SEQUENCE</scope>
    <source>
        <strain evidence="1">TBRC 12339</strain>
    </source>
</reference>
<dbReference type="EMBL" id="JAFVMH010000012">
    <property type="protein sequence ID" value="MBO1326524.1"/>
    <property type="molecule type" value="Genomic_DNA"/>
</dbReference>
<dbReference type="Proteomes" id="UP000664073">
    <property type="component" value="Unassembled WGS sequence"/>
</dbReference>
<evidence type="ECO:0000313" key="1">
    <source>
        <dbReference type="EMBL" id="MBO1326524.1"/>
    </source>
</evidence>
<keyword evidence="2" id="KW-1185">Reference proteome</keyword>
<gene>
    <name evidence="1" type="ORF">J2D77_15350</name>
</gene>
<dbReference type="RefSeq" id="WP_207847288.1">
    <property type="nucleotide sequence ID" value="NZ_JAFVMH010000012.1"/>
</dbReference>
<accession>A0A939HRF8</accession>
<evidence type="ECO:0000313" key="2">
    <source>
        <dbReference type="Proteomes" id="UP000664073"/>
    </source>
</evidence>
<evidence type="ECO:0008006" key="3">
    <source>
        <dbReference type="Google" id="ProtNLM"/>
    </source>
</evidence>
<protein>
    <recommendedName>
        <fullName evidence="3">1-deoxy-D-xylulose-5-phosphate synthase</fullName>
    </recommendedName>
</protein>
<sequence>PMTLPDRFIDHNSQPAQYDEAGLNAPHIVATALNALGIDATNIGGMLAENLPNRAMGTKS</sequence>